<evidence type="ECO:0000313" key="2">
    <source>
        <dbReference type="EMBL" id="KGO97764.1"/>
    </source>
</evidence>
<proteinExistence type="predicted"/>
<feature type="region of interest" description="Disordered" evidence="1">
    <location>
        <begin position="50"/>
        <end position="95"/>
    </location>
</feature>
<dbReference type="OrthoDB" id="6028411at2"/>
<dbReference type="RefSeq" id="WP_036138704.1">
    <property type="nucleotide sequence ID" value="NZ_AUHT01000004.1"/>
</dbReference>
<dbReference type="Proteomes" id="UP000030003">
    <property type="component" value="Unassembled WGS sequence"/>
</dbReference>
<accession>A0A0A0M6C6</accession>
<sequence length="95" mass="9856">MSQSSNQKTTKTTTSAPHRRGSGRSRAANATHLTSQAIASDIAEFKKRGGRIEVLGNTPLRPYASKSASRKATASKAAKTPSRTAGKAKKTGTAG</sequence>
<evidence type="ECO:0000313" key="3">
    <source>
        <dbReference type="Proteomes" id="UP000030003"/>
    </source>
</evidence>
<dbReference type="STRING" id="1385515.GCA_000423325_00128"/>
<name>A0A0A0M6C6_9GAMM</name>
<comment type="caution">
    <text evidence="2">The sequence shown here is derived from an EMBL/GenBank/DDBJ whole genome shotgun (WGS) entry which is preliminary data.</text>
</comment>
<organism evidence="2 3">
    <name type="scientific">Lysobacter defluvii IMMIB APB-9 = DSM 18482</name>
    <dbReference type="NCBI Taxonomy" id="1385515"/>
    <lineage>
        <taxon>Bacteria</taxon>
        <taxon>Pseudomonadati</taxon>
        <taxon>Pseudomonadota</taxon>
        <taxon>Gammaproteobacteria</taxon>
        <taxon>Lysobacterales</taxon>
        <taxon>Lysobacteraceae</taxon>
        <taxon>Novilysobacter</taxon>
    </lineage>
</organism>
<reference evidence="2 3" key="1">
    <citation type="submission" date="2013-08" db="EMBL/GenBank/DDBJ databases">
        <title>Genomic analysis of Lysobacter defluvii.</title>
        <authorList>
            <person name="Wang Q."/>
            <person name="Wang G."/>
        </authorList>
    </citation>
    <scope>NUCLEOTIDE SEQUENCE [LARGE SCALE GENOMIC DNA]</scope>
    <source>
        <strain evidence="2 3">IMMIB APB-9</strain>
    </source>
</reference>
<dbReference type="AlphaFoldDB" id="A0A0A0M6C6"/>
<dbReference type="EMBL" id="AVBH01000212">
    <property type="protein sequence ID" value="KGO97764.1"/>
    <property type="molecule type" value="Genomic_DNA"/>
</dbReference>
<keyword evidence="3" id="KW-1185">Reference proteome</keyword>
<feature type="compositionally biased region" description="Basic residues" evidence="1">
    <location>
        <begin position="86"/>
        <end position="95"/>
    </location>
</feature>
<feature type="compositionally biased region" description="Low complexity" evidence="1">
    <location>
        <begin position="64"/>
        <end position="85"/>
    </location>
</feature>
<protein>
    <submittedName>
        <fullName evidence="2">Uncharacterized protein</fullName>
    </submittedName>
</protein>
<feature type="compositionally biased region" description="Low complexity" evidence="1">
    <location>
        <begin position="1"/>
        <end position="15"/>
    </location>
</feature>
<feature type="region of interest" description="Disordered" evidence="1">
    <location>
        <begin position="1"/>
        <end position="34"/>
    </location>
</feature>
<gene>
    <name evidence="2" type="ORF">N791_05950</name>
</gene>
<evidence type="ECO:0000256" key="1">
    <source>
        <dbReference type="SAM" id="MobiDB-lite"/>
    </source>
</evidence>